<dbReference type="InterPro" id="IPR036259">
    <property type="entry name" value="MFS_trans_sf"/>
</dbReference>
<dbReference type="InterPro" id="IPR011701">
    <property type="entry name" value="MFS"/>
</dbReference>
<name>A0A8H7QZX9_9FUNG</name>
<keyword evidence="4" id="KW-1133">Transmembrane helix</keyword>
<evidence type="ECO:0000313" key="6">
    <source>
        <dbReference type="EMBL" id="KAG2201889.1"/>
    </source>
</evidence>
<feature type="transmembrane region" description="Helical" evidence="4">
    <location>
        <begin position="324"/>
        <end position="345"/>
    </location>
</feature>
<comment type="caution">
    <text evidence="6">The sequence shown here is derived from an EMBL/GenBank/DDBJ whole genome shotgun (WGS) entry which is preliminary data.</text>
</comment>
<evidence type="ECO:0000256" key="2">
    <source>
        <dbReference type="ARBA" id="ARBA00006727"/>
    </source>
</evidence>
<evidence type="ECO:0000313" key="7">
    <source>
        <dbReference type="Proteomes" id="UP000650833"/>
    </source>
</evidence>
<feature type="region of interest" description="Disordered" evidence="3">
    <location>
        <begin position="23"/>
        <end position="57"/>
    </location>
</feature>
<feature type="transmembrane region" description="Helical" evidence="4">
    <location>
        <begin position="161"/>
        <end position="180"/>
    </location>
</feature>
<dbReference type="SUPFAM" id="SSF103473">
    <property type="entry name" value="MFS general substrate transporter"/>
    <property type="match status" value="1"/>
</dbReference>
<feature type="transmembrane region" description="Helical" evidence="4">
    <location>
        <begin position="396"/>
        <end position="421"/>
    </location>
</feature>
<comment type="subcellular location">
    <subcellularLocation>
        <location evidence="1">Membrane</location>
        <topology evidence="1">Multi-pass membrane protein</topology>
    </subcellularLocation>
</comment>
<feature type="transmembrane region" description="Helical" evidence="4">
    <location>
        <begin position="192"/>
        <end position="213"/>
    </location>
</feature>
<feature type="transmembrane region" description="Helical" evidence="4">
    <location>
        <begin position="220"/>
        <end position="238"/>
    </location>
</feature>
<dbReference type="InterPro" id="IPR050327">
    <property type="entry name" value="Proton-linked_MCT"/>
</dbReference>
<dbReference type="EMBL" id="JAEPRC010000271">
    <property type="protein sequence ID" value="KAG2201889.1"/>
    <property type="molecule type" value="Genomic_DNA"/>
</dbReference>
<keyword evidence="4" id="KW-0812">Transmembrane</keyword>
<dbReference type="PANTHER" id="PTHR11360:SF284">
    <property type="entry name" value="EG:103B4.3 PROTEIN-RELATED"/>
    <property type="match status" value="1"/>
</dbReference>
<dbReference type="GO" id="GO:0022857">
    <property type="term" value="F:transmembrane transporter activity"/>
    <property type="evidence" value="ECO:0007669"/>
    <property type="project" value="InterPro"/>
</dbReference>
<feature type="transmembrane region" description="Helical" evidence="4">
    <location>
        <begin position="365"/>
        <end position="390"/>
    </location>
</feature>
<feature type="transmembrane region" description="Helical" evidence="4">
    <location>
        <begin position="433"/>
        <end position="451"/>
    </location>
</feature>
<dbReference type="InterPro" id="IPR020846">
    <property type="entry name" value="MFS_dom"/>
</dbReference>
<organism evidence="6 7">
    <name type="scientific">Mucor plumbeus</name>
    <dbReference type="NCBI Taxonomy" id="97098"/>
    <lineage>
        <taxon>Eukaryota</taxon>
        <taxon>Fungi</taxon>
        <taxon>Fungi incertae sedis</taxon>
        <taxon>Mucoromycota</taxon>
        <taxon>Mucoromycotina</taxon>
        <taxon>Mucoromycetes</taxon>
        <taxon>Mucorales</taxon>
        <taxon>Mucorineae</taxon>
        <taxon>Mucoraceae</taxon>
        <taxon>Mucor</taxon>
    </lineage>
</organism>
<evidence type="ECO:0000256" key="1">
    <source>
        <dbReference type="ARBA" id="ARBA00004141"/>
    </source>
</evidence>
<feature type="transmembrane region" description="Helical" evidence="4">
    <location>
        <begin position="463"/>
        <end position="482"/>
    </location>
</feature>
<dbReference type="Pfam" id="PF07690">
    <property type="entry name" value="MFS_1"/>
    <property type="match status" value="1"/>
</dbReference>
<feature type="transmembrane region" description="Helical" evidence="4">
    <location>
        <begin position="128"/>
        <end position="149"/>
    </location>
</feature>
<dbReference type="Proteomes" id="UP000650833">
    <property type="component" value="Unassembled WGS sequence"/>
</dbReference>
<sequence length="494" mass="54494">MCTDTISTNGSYKSSSITLNNDDNHHGSIASVRSHSPNSVRGGGNIHNNNKNTNHFRDSDVKTLNDMYCEPKDDQEIKENGGIYPWLVVCGTFLVLIVGLGASSGWGKPCIMQNYFEQDETLQGTSNLSLQLSFVGTIFNVFINLLGPLGQILLSLLQPRTVLFTSVTICSIGLLLASFSKQVWQLYLTQGVIYGIGSSIMFYIALTVVPLWFVKHRGMALGIISSGISIGGLVMPQIMEPLNTNLGAAWCYRIMSLVCFVVGIFSCMLFRNKAPIDSYQDPEKKSSNKLIFKEMFDFSIVRNWRFLLWVFIDILLEGGYNVPYFFLPSYATFLGLSTSQGAIILSTSSGMNAFGRIVSGIIADYVGHVNIVIIYTIISGFSCLFLWVYANTFETLMAFAIVFGFFGGTFITLTPTITLLVTGQEKFESGISVFLILTVVSFFGPNLASAIESNSPASKEYDSYKYFTGTCYIVSAVLLLFFKLSLNQKPLAKI</sequence>
<protein>
    <recommendedName>
        <fullName evidence="5">Major facilitator superfamily (MFS) profile domain-containing protein</fullName>
    </recommendedName>
</protein>
<gene>
    <name evidence="6" type="ORF">INT46_006699</name>
</gene>
<proteinExistence type="inferred from homology"/>
<reference evidence="6" key="1">
    <citation type="submission" date="2020-12" db="EMBL/GenBank/DDBJ databases">
        <title>Metabolic potential, ecology and presence of endohyphal bacteria is reflected in genomic diversity of Mucoromycotina.</title>
        <authorList>
            <person name="Muszewska A."/>
            <person name="Okrasinska A."/>
            <person name="Steczkiewicz K."/>
            <person name="Drgas O."/>
            <person name="Orlowska M."/>
            <person name="Perlinska-Lenart U."/>
            <person name="Aleksandrzak-Piekarczyk T."/>
            <person name="Szatraj K."/>
            <person name="Zielenkiewicz U."/>
            <person name="Pilsyk S."/>
            <person name="Malc E."/>
            <person name="Mieczkowski P."/>
            <person name="Kruszewska J.S."/>
            <person name="Biernat P."/>
            <person name="Pawlowska J."/>
        </authorList>
    </citation>
    <scope>NUCLEOTIDE SEQUENCE</scope>
    <source>
        <strain evidence="6">CBS 226.32</strain>
    </source>
</reference>
<evidence type="ECO:0000259" key="5">
    <source>
        <dbReference type="PROSITE" id="PS50850"/>
    </source>
</evidence>
<keyword evidence="7" id="KW-1185">Reference proteome</keyword>
<accession>A0A8H7QZX9</accession>
<evidence type="ECO:0000256" key="3">
    <source>
        <dbReference type="SAM" id="MobiDB-lite"/>
    </source>
</evidence>
<dbReference type="AlphaFoldDB" id="A0A8H7QZX9"/>
<keyword evidence="4" id="KW-0472">Membrane</keyword>
<feature type="transmembrane region" description="Helical" evidence="4">
    <location>
        <begin position="250"/>
        <end position="270"/>
    </location>
</feature>
<evidence type="ECO:0000256" key="4">
    <source>
        <dbReference type="SAM" id="Phobius"/>
    </source>
</evidence>
<dbReference type="OrthoDB" id="6499973at2759"/>
<dbReference type="PROSITE" id="PS50850">
    <property type="entry name" value="MFS"/>
    <property type="match status" value="1"/>
</dbReference>
<dbReference type="PANTHER" id="PTHR11360">
    <property type="entry name" value="MONOCARBOXYLATE TRANSPORTER"/>
    <property type="match status" value="1"/>
</dbReference>
<comment type="similarity">
    <text evidence="2">Belongs to the major facilitator superfamily. Monocarboxylate porter (TC 2.A.1.13) family.</text>
</comment>
<dbReference type="GO" id="GO:0016020">
    <property type="term" value="C:membrane"/>
    <property type="evidence" value="ECO:0007669"/>
    <property type="project" value="UniProtKB-SubCell"/>
</dbReference>
<feature type="domain" description="Major facilitator superfamily (MFS) profile" evidence="5">
    <location>
        <begin position="87"/>
        <end position="487"/>
    </location>
</feature>
<dbReference type="Gene3D" id="1.20.1250.20">
    <property type="entry name" value="MFS general substrate transporter like domains"/>
    <property type="match status" value="2"/>
</dbReference>
<feature type="transmembrane region" description="Helical" evidence="4">
    <location>
        <begin position="83"/>
        <end position="106"/>
    </location>
</feature>